<dbReference type="Proteomes" id="UP000265520">
    <property type="component" value="Unassembled WGS sequence"/>
</dbReference>
<feature type="non-terminal residue" evidence="1">
    <location>
        <position position="49"/>
    </location>
</feature>
<dbReference type="AlphaFoldDB" id="A0A392VS35"/>
<evidence type="ECO:0000313" key="1">
    <source>
        <dbReference type="EMBL" id="MCI90249.1"/>
    </source>
</evidence>
<reference evidence="1 2" key="1">
    <citation type="journal article" date="2018" name="Front. Plant Sci.">
        <title>Red Clover (Trifolium pratense) and Zigzag Clover (T. medium) - A Picture of Genomic Similarities and Differences.</title>
        <authorList>
            <person name="Dluhosova J."/>
            <person name="Istvanek J."/>
            <person name="Nedelnik J."/>
            <person name="Repkova J."/>
        </authorList>
    </citation>
    <scope>NUCLEOTIDE SEQUENCE [LARGE SCALE GENOMIC DNA]</scope>
    <source>
        <strain evidence="2">cv. 10/8</strain>
        <tissue evidence="1">Leaf</tissue>
    </source>
</reference>
<sequence>MYAIQTAVDSANFDKISNAESSKEAWDILVKCYEGGEKVKNVKLQSLKR</sequence>
<protein>
    <submittedName>
        <fullName evidence="1">F-box protein</fullName>
    </submittedName>
</protein>
<proteinExistence type="predicted"/>
<comment type="caution">
    <text evidence="1">The sequence shown here is derived from an EMBL/GenBank/DDBJ whole genome shotgun (WGS) entry which is preliminary data.</text>
</comment>
<accession>A0A392VS35</accession>
<keyword evidence="2" id="KW-1185">Reference proteome</keyword>
<evidence type="ECO:0000313" key="2">
    <source>
        <dbReference type="Proteomes" id="UP000265520"/>
    </source>
</evidence>
<dbReference type="EMBL" id="LXQA011239281">
    <property type="protein sequence ID" value="MCI90249.1"/>
    <property type="molecule type" value="Genomic_DNA"/>
</dbReference>
<organism evidence="1 2">
    <name type="scientific">Trifolium medium</name>
    <dbReference type="NCBI Taxonomy" id="97028"/>
    <lineage>
        <taxon>Eukaryota</taxon>
        <taxon>Viridiplantae</taxon>
        <taxon>Streptophyta</taxon>
        <taxon>Embryophyta</taxon>
        <taxon>Tracheophyta</taxon>
        <taxon>Spermatophyta</taxon>
        <taxon>Magnoliopsida</taxon>
        <taxon>eudicotyledons</taxon>
        <taxon>Gunneridae</taxon>
        <taxon>Pentapetalae</taxon>
        <taxon>rosids</taxon>
        <taxon>fabids</taxon>
        <taxon>Fabales</taxon>
        <taxon>Fabaceae</taxon>
        <taxon>Papilionoideae</taxon>
        <taxon>50 kb inversion clade</taxon>
        <taxon>NPAAA clade</taxon>
        <taxon>Hologalegina</taxon>
        <taxon>IRL clade</taxon>
        <taxon>Trifolieae</taxon>
        <taxon>Trifolium</taxon>
    </lineage>
</organism>
<name>A0A392VS35_9FABA</name>